<dbReference type="Pfam" id="PF19897">
    <property type="entry name" value="DUF6370"/>
    <property type="match status" value="1"/>
</dbReference>
<evidence type="ECO:0000313" key="2">
    <source>
        <dbReference type="Proteomes" id="UP000092584"/>
    </source>
</evidence>
<keyword evidence="2" id="KW-1185">Reference proteome</keyword>
<dbReference type="PROSITE" id="PS51257">
    <property type="entry name" value="PROKAR_LIPOPROTEIN"/>
    <property type="match status" value="1"/>
</dbReference>
<dbReference type="Proteomes" id="UP000092584">
    <property type="component" value="Unassembled WGS sequence"/>
</dbReference>
<evidence type="ECO:0000313" key="1">
    <source>
        <dbReference type="EMBL" id="OBY66489.1"/>
    </source>
</evidence>
<reference evidence="2" key="1">
    <citation type="submission" date="2016-02" db="EMBL/GenBank/DDBJ databases">
        <authorList>
            <person name="Shin S.-K."/>
            <person name="Yi H."/>
            <person name="Kim E."/>
        </authorList>
    </citation>
    <scope>NUCLEOTIDE SEQUENCE [LARGE SCALE GENOMIC DNA]</scope>
    <source>
        <strain evidence="2">LPB0003</strain>
    </source>
</reference>
<dbReference type="RefSeq" id="WP_065317611.1">
    <property type="nucleotide sequence ID" value="NZ_CP017477.1"/>
</dbReference>
<accession>A0A1B8U3V7</accession>
<dbReference type="KEGG" id="pob:LPB03_09160"/>
<dbReference type="OrthoDB" id="676338at2"/>
<dbReference type="EMBL" id="LSFM01000001">
    <property type="protein sequence ID" value="OBY66489.1"/>
    <property type="molecule type" value="Genomic_DNA"/>
</dbReference>
<dbReference type="InterPro" id="IPR045950">
    <property type="entry name" value="DUF6370"/>
</dbReference>
<sequence length="104" mass="11635">MKKILFLSIFMIAISCSNSKEIKQVAEVSCGQCKFELDSDEGCSLAVRINKKAYFVEGFKIDDFGDAHDEHTGFCNVIRKAEVTGKFIDDKFVASSIELVDEIE</sequence>
<dbReference type="AlphaFoldDB" id="A0A1B8U3V7"/>
<name>A0A1B8U3V7_9FLAO</name>
<proteinExistence type="predicted"/>
<comment type="caution">
    <text evidence="1">The sequence shown here is derived from an EMBL/GenBank/DDBJ whole genome shotgun (WGS) entry which is preliminary data.</text>
</comment>
<organism evidence="1 2">
    <name type="scientific">Polaribacter vadi</name>
    <dbReference type="NCBI Taxonomy" id="1774273"/>
    <lineage>
        <taxon>Bacteria</taxon>
        <taxon>Pseudomonadati</taxon>
        <taxon>Bacteroidota</taxon>
        <taxon>Flavobacteriia</taxon>
        <taxon>Flavobacteriales</taxon>
        <taxon>Flavobacteriaceae</taxon>
    </lineage>
</organism>
<gene>
    <name evidence="1" type="ORF">LPB3_00375</name>
</gene>
<protein>
    <submittedName>
        <fullName evidence="1">Uncharacterized protein</fullName>
    </submittedName>
</protein>